<keyword evidence="2" id="KW-1185">Reference proteome</keyword>
<accession>A0AAV2GJ89</accession>
<reference evidence="1 2" key="1">
    <citation type="submission" date="2024-04" db="EMBL/GenBank/DDBJ databases">
        <authorList>
            <person name="Fracassetti M."/>
        </authorList>
    </citation>
    <scope>NUCLEOTIDE SEQUENCE [LARGE SCALE GENOMIC DNA]</scope>
</reference>
<evidence type="ECO:0000313" key="1">
    <source>
        <dbReference type="EMBL" id="CAL1410477.1"/>
    </source>
</evidence>
<dbReference type="EMBL" id="OZ034822">
    <property type="protein sequence ID" value="CAL1410477.1"/>
    <property type="molecule type" value="Genomic_DNA"/>
</dbReference>
<organism evidence="1 2">
    <name type="scientific">Linum trigynum</name>
    <dbReference type="NCBI Taxonomy" id="586398"/>
    <lineage>
        <taxon>Eukaryota</taxon>
        <taxon>Viridiplantae</taxon>
        <taxon>Streptophyta</taxon>
        <taxon>Embryophyta</taxon>
        <taxon>Tracheophyta</taxon>
        <taxon>Spermatophyta</taxon>
        <taxon>Magnoliopsida</taxon>
        <taxon>eudicotyledons</taxon>
        <taxon>Gunneridae</taxon>
        <taxon>Pentapetalae</taxon>
        <taxon>rosids</taxon>
        <taxon>fabids</taxon>
        <taxon>Malpighiales</taxon>
        <taxon>Linaceae</taxon>
        <taxon>Linum</taxon>
    </lineage>
</organism>
<evidence type="ECO:0000313" key="2">
    <source>
        <dbReference type="Proteomes" id="UP001497516"/>
    </source>
</evidence>
<name>A0AAV2GJ89_9ROSI</name>
<dbReference type="Proteomes" id="UP001497516">
    <property type="component" value="Chromosome 9"/>
</dbReference>
<dbReference type="AlphaFoldDB" id="A0AAV2GJ89"/>
<sequence length="176" mass="19777">MSSAGGGRQRDESRGKVFRIGHKWVTLEKYPTAKEMLFRVSVDGQTCRRRFVYLNLGLARWLHGCLHAAAVNAWDFPANSVKTVNGRSLSVQRNSNRHGICIKLMETNAKGSSFYILIPLEEPFTGWLDLIMAFRVMTTTPNQRIRSSEVAVNRSDARVVSGVTFAEVARNGLPHR</sequence>
<gene>
    <name evidence="1" type="ORF">LTRI10_LOCUS49897</name>
</gene>
<proteinExistence type="predicted"/>
<protein>
    <submittedName>
        <fullName evidence="1">Uncharacterized protein</fullName>
    </submittedName>
</protein>